<dbReference type="InterPro" id="IPR024370">
    <property type="entry name" value="PBP_domain"/>
</dbReference>
<dbReference type="AlphaFoldDB" id="B7KE35"/>
<evidence type="ECO:0000256" key="2">
    <source>
        <dbReference type="ARBA" id="ARBA00022448"/>
    </source>
</evidence>
<dbReference type="GO" id="GO:0006817">
    <property type="term" value="P:phosphate ion transport"/>
    <property type="evidence" value="ECO:0007669"/>
    <property type="project" value="UniProtKB-UniRule"/>
</dbReference>
<dbReference type="Pfam" id="PF12849">
    <property type="entry name" value="PBP_like_2"/>
    <property type="match status" value="1"/>
</dbReference>
<evidence type="ECO:0000256" key="3">
    <source>
        <dbReference type="ARBA" id="ARBA00022729"/>
    </source>
</evidence>
<dbReference type="PANTHER" id="PTHR30570">
    <property type="entry name" value="PERIPLASMIC PHOSPHATE BINDING COMPONENT OF PHOSPHATE ABC TRANSPORTER"/>
    <property type="match status" value="1"/>
</dbReference>
<dbReference type="InterPro" id="IPR050811">
    <property type="entry name" value="Phosphate_ABC_transporter"/>
</dbReference>
<evidence type="ECO:0000313" key="6">
    <source>
        <dbReference type="EMBL" id="ACK71733.1"/>
    </source>
</evidence>
<sequence>MKTIERKQTEGFPSQLLSLGIALILVSCASVPEESQDIKIDGSSTVYPITEKVVEEFKTNRKQDTNISLEVSGTTGGFRQFCEGKTDINNASRPILAEEMALCSRNGVSYIELPVAFDALTVVVNPNNTWAKTLTTQELKKMWEPAAEGKISRWNQIRAEFPDRPLNLFGAGSKSGTFGYFNEAIVGAEDASRQDYVATEDDNIIVQGVSQDPDALGYFGLSYYEANQNKLKAVEIDSGKGAIAPTREAVAKAQYQPLARPLFIYVNLKASQEKEDLRQFITFYLKQVEEIVQAVGYIPLTEESYHINEITFNKGEAGTVFGGVAQFNVTLPELQRKQAQIHIETTKNK</sequence>
<dbReference type="SUPFAM" id="SSF53850">
    <property type="entry name" value="Periplasmic binding protein-like II"/>
    <property type="match status" value="1"/>
</dbReference>
<dbReference type="PROSITE" id="PS51257">
    <property type="entry name" value="PROKAR_LIPOPROTEIN"/>
    <property type="match status" value="1"/>
</dbReference>
<dbReference type="KEGG" id="cyc:PCC7424_3334"/>
<dbReference type="PANTHER" id="PTHR30570:SF1">
    <property type="entry name" value="PHOSPHATE-BINDING PROTEIN PSTS"/>
    <property type="match status" value="1"/>
</dbReference>
<dbReference type="Proteomes" id="UP000002384">
    <property type="component" value="Chromosome"/>
</dbReference>
<keyword evidence="3" id="KW-0732">Signal</keyword>
<evidence type="ECO:0000256" key="1">
    <source>
        <dbReference type="ARBA" id="ARBA00008725"/>
    </source>
</evidence>
<gene>
    <name evidence="6" type="ordered locus">PCC7424_3334</name>
</gene>
<protein>
    <recommendedName>
        <fullName evidence="4">Phosphate-binding protein</fullName>
    </recommendedName>
</protein>
<feature type="domain" description="PBP" evidence="5">
    <location>
        <begin position="33"/>
        <end position="285"/>
    </location>
</feature>
<evidence type="ECO:0000259" key="5">
    <source>
        <dbReference type="Pfam" id="PF12849"/>
    </source>
</evidence>
<keyword evidence="7" id="KW-1185">Reference proteome</keyword>
<keyword evidence="4" id="KW-0592">Phosphate transport</keyword>
<evidence type="ECO:0000256" key="4">
    <source>
        <dbReference type="RuleBase" id="RU367119"/>
    </source>
</evidence>
<keyword evidence="2 4" id="KW-0813">Transport</keyword>
<dbReference type="InterPro" id="IPR011862">
    <property type="entry name" value="Phos-bd"/>
</dbReference>
<dbReference type="NCBIfam" id="TIGR02136">
    <property type="entry name" value="ptsS_2"/>
    <property type="match status" value="1"/>
</dbReference>
<dbReference type="OrthoDB" id="9790048at2"/>
<reference evidence="7" key="1">
    <citation type="journal article" date="2011" name="MBio">
        <title>Novel metabolic attributes of the genus Cyanothece, comprising a group of unicellular nitrogen-fixing Cyanobacteria.</title>
        <authorList>
            <person name="Bandyopadhyay A."/>
            <person name="Elvitigala T."/>
            <person name="Welsh E."/>
            <person name="Stockel J."/>
            <person name="Liberton M."/>
            <person name="Min H."/>
            <person name="Sherman L.A."/>
            <person name="Pakrasi H.B."/>
        </authorList>
    </citation>
    <scope>NUCLEOTIDE SEQUENCE [LARGE SCALE GENOMIC DNA]</scope>
    <source>
        <strain evidence="7">PCC 7424</strain>
    </source>
</reference>
<dbReference type="RefSeq" id="WP_015955329.1">
    <property type="nucleotide sequence ID" value="NC_011729.1"/>
</dbReference>
<proteinExistence type="inferred from homology"/>
<dbReference type="eggNOG" id="COG0226">
    <property type="taxonomic scope" value="Bacteria"/>
</dbReference>
<dbReference type="Gene3D" id="3.40.190.10">
    <property type="entry name" value="Periplasmic binding protein-like II"/>
    <property type="match status" value="2"/>
</dbReference>
<dbReference type="STRING" id="65393.PCC7424_3334"/>
<name>B7KE35_GLOC7</name>
<dbReference type="GO" id="GO:0042301">
    <property type="term" value="F:phosphate ion binding"/>
    <property type="evidence" value="ECO:0007669"/>
    <property type="project" value="UniProtKB-UniRule"/>
</dbReference>
<organism evidence="6 7">
    <name type="scientific">Gloeothece citriformis (strain PCC 7424)</name>
    <name type="common">Cyanothece sp. (strain PCC 7424)</name>
    <dbReference type="NCBI Taxonomy" id="65393"/>
    <lineage>
        <taxon>Bacteria</taxon>
        <taxon>Bacillati</taxon>
        <taxon>Cyanobacteriota</taxon>
        <taxon>Cyanophyceae</taxon>
        <taxon>Oscillatoriophycideae</taxon>
        <taxon>Chroococcales</taxon>
        <taxon>Aphanothecaceae</taxon>
        <taxon>Gloeothece</taxon>
        <taxon>Gloeothece citriformis</taxon>
    </lineage>
</organism>
<accession>B7KE35</accession>
<comment type="function">
    <text evidence="4">Involved in the system for phosphate transport across the cytoplasmic membrane.</text>
</comment>
<dbReference type="CDD" id="cd13654">
    <property type="entry name" value="PBP2_phosphate_like_2"/>
    <property type="match status" value="1"/>
</dbReference>
<dbReference type="EMBL" id="CP001291">
    <property type="protein sequence ID" value="ACK71733.1"/>
    <property type="molecule type" value="Genomic_DNA"/>
</dbReference>
<dbReference type="HOGENOM" id="CLU_026228_1_0_3"/>
<evidence type="ECO:0000313" key="7">
    <source>
        <dbReference type="Proteomes" id="UP000002384"/>
    </source>
</evidence>
<comment type="similarity">
    <text evidence="1 4">Belongs to the PstS family.</text>
</comment>